<evidence type="ECO:0008006" key="6">
    <source>
        <dbReference type="Google" id="ProtNLM"/>
    </source>
</evidence>
<evidence type="ECO:0000256" key="4">
    <source>
        <dbReference type="SAM" id="SignalP"/>
    </source>
</evidence>
<keyword evidence="2" id="KW-0090">Biological rhythms</keyword>
<comment type="similarity">
    <text evidence="3">Belongs to the TO family.</text>
</comment>
<dbReference type="GO" id="GO:0007623">
    <property type="term" value="P:circadian rhythm"/>
    <property type="evidence" value="ECO:0007669"/>
    <property type="project" value="UniProtKB-ARBA"/>
</dbReference>
<dbReference type="FunFam" id="3.15.10.30:FF:000001">
    <property type="entry name" value="Takeout-like protein 1"/>
    <property type="match status" value="1"/>
</dbReference>
<dbReference type="InterPro" id="IPR038606">
    <property type="entry name" value="To_sf"/>
</dbReference>
<reference evidence="5" key="1">
    <citation type="submission" date="2018-04" db="EMBL/GenBank/DDBJ databases">
        <title>Transcriptome of Schizaphis graminum biotype I.</title>
        <authorList>
            <person name="Scully E.D."/>
            <person name="Geib S.M."/>
            <person name="Palmer N.A."/>
            <person name="Koch K."/>
            <person name="Bradshaw J."/>
            <person name="Heng-Moss T."/>
            <person name="Sarath G."/>
        </authorList>
    </citation>
    <scope>NUCLEOTIDE SEQUENCE</scope>
</reference>
<dbReference type="PANTHER" id="PTHR11008:SF15">
    <property type="entry name" value="CIRCADIAN CLOCK-CONTROLLED PROTEIN"/>
    <property type="match status" value="1"/>
</dbReference>
<dbReference type="GO" id="GO:0005615">
    <property type="term" value="C:extracellular space"/>
    <property type="evidence" value="ECO:0007669"/>
    <property type="project" value="TreeGrafter"/>
</dbReference>
<dbReference type="Pfam" id="PF06585">
    <property type="entry name" value="JHBP"/>
    <property type="match status" value="1"/>
</dbReference>
<evidence type="ECO:0000313" key="5">
    <source>
        <dbReference type="EMBL" id="MBY28037.1"/>
    </source>
</evidence>
<dbReference type="SMART" id="SM00700">
    <property type="entry name" value="JHBP"/>
    <property type="match status" value="1"/>
</dbReference>
<evidence type="ECO:0000256" key="1">
    <source>
        <dbReference type="ARBA" id="ARBA00022729"/>
    </source>
</evidence>
<protein>
    <recommendedName>
        <fullName evidence="6">Circadian clock-controlled protein</fullName>
    </recommendedName>
</protein>
<feature type="chain" id="PRO_5015424354" description="Circadian clock-controlled protein" evidence="4">
    <location>
        <begin position="39"/>
        <end position="278"/>
    </location>
</feature>
<name>A0A2S2PF18_SCHGA</name>
<dbReference type="AlphaFoldDB" id="A0A2S2PF18"/>
<feature type="signal peptide" evidence="4">
    <location>
        <begin position="1"/>
        <end position="38"/>
    </location>
</feature>
<dbReference type="InterPro" id="IPR010562">
    <property type="entry name" value="Haemolymph_juvenile_hormone-bd"/>
</dbReference>
<accession>A0A2S2PF18</accession>
<organism evidence="5">
    <name type="scientific">Schizaphis graminum</name>
    <name type="common">Green bug aphid</name>
    <dbReference type="NCBI Taxonomy" id="13262"/>
    <lineage>
        <taxon>Eukaryota</taxon>
        <taxon>Metazoa</taxon>
        <taxon>Ecdysozoa</taxon>
        <taxon>Arthropoda</taxon>
        <taxon>Hexapoda</taxon>
        <taxon>Insecta</taxon>
        <taxon>Pterygota</taxon>
        <taxon>Neoptera</taxon>
        <taxon>Paraneoptera</taxon>
        <taxon>Hemiptera</taxon>
        <taxon>Sternorrhyncha</taxon>
        <taxon>Aphidomorpha</taxon>
        <taxon>Aphidoidea</taxon>
        <taxon>Aphididae</taxon>
        <taxon>Aphidini</taxon>
        <taxon>Schizaphis</taxon>
    </lineage>
</organism>
<sequence length="278" mass="31506">MNICIRVSIEYKMPLSEVRRCVTIKFTLLLMLAAVAIAQSPNDNSVIGPNKANGGAVAKFRKYFSQCKTHTIEFDECLKNAINNVRPYFTTGVPELGIPPFDPFFANEVKQSKGAGLLGYKLTIHNVTESGWRLSEIRKIKTNFNTNTIKLTHYFPEKYLEGYYEAENTILRPGVTTVGQFNLTLYDYIQTMTISKPKNTNQIKVSVQLEEIGNMSLHISNLLRGRVIVENVLDRLINASWRVGLPVVKPLINDLVASAFTKIWNDIFNDFDFSYLLP</sequence>
<dbReference type="EMBL" id="GGMR01015418">
    <property type="protein sequence ID" value="MBY28037.1"/>
    <property type="molecule type" value="Transcribed_RNA"/>
</dbReference>
<dbReference type="PANTHER" id="PTHR11008">
    <property type="entry name" value="PROTEIN TAKEOUT-LIKE PROTEIN"/>
    <property type="match status" value="1"/>
</dbReference>
<evidence type="ECO:0000256" key="3">
    <source>
        <dbReference type="ARBA" id="ARBA00060902"/>
    </source>
</evidence>
<proteinExistence type="inferred from homology"/>
<keyword evidence="1 4" id="KW-0732">Signal</keyword>
<dbReference type="Gene3D" id="3.15.10.30">
    <property type="entry name" value="Haemolymph juvenile hormone binding protein"/>
    <property type="match status" value="1"/>
</dbReference>
<evidence type="ECO:0000256" key="2">
    <source>
        <dbReference type="ARBA" id="ARBA00023108"/>
    </source>
</evidence>
<gene>
    <name evidence="5" type="ORF">g.48586</name>
</gene>